<gene>
    <name evidence="1" type="ORF">MF626_001639</name>
</gene>
<sequence length="111" mass="13031">MGKKLEGNGIWESSRMILPEHREAYLRLMKEQGRRGKPALDDQEMQQIEQAIIVSYNERKPITLKVFNPFDDEELRGLVTVINTSRREVKLSRGEEDFSWIKLEEIIEADI</sequence>
<name>A0A074L533_PAEPO</name>
<dbReference type="AlphaFoldDB" id="A0A074L533"/>
<protein>
    <submittedName>
        <fullName evidence="1">YolD-like family protein</fullName>
    </submittedName>
</protein>
<organism evidence="1 2">
    <name type="scientific">Paenibacillus polymyxa</name>
    <name type="common">Bacillus polymyxa</name>
    <dbReference type="NCBI Taxonomy" id="1406"/>
    <lineage>
        <taxon>Bacteria</taxon>
        <taxon>Bacillati</taxon>
        <taxon>Bacillota</taxon>
        <taxon>Bacilli</taxon>
        <taxon>Bacillales</taxon>
        <taxon>Paenibacillaceae</taxon>
        <taxon>Paenibacillus</taxon>
    </lineage>
</organism>
<dbReference type="RefSeq" id="WP_013310132.1">
    <property type="nucleotide sequence ID" value="NZ_CP015423.1"/>
</dbReference>
<dbReference type="EMBL" id="CP097770">
    <property type="protein sequence ID" value="URJ52142.1"/>
    <property type="molecule type" value="Genomic_DNA"/>
</dbReference>
<dbReference type="Pfam" id="PF08863">
    <property type="entry name" value="YolD"/>
    <property type="match status" value="1"/>
</dbReference>
<dbReference type="InterPro" id="IPR014962">
    <property type="entry name" value="YolD"/>
</dbReference>
<accession>A0A074L533</accession>
<dbReference type="Proteomes" id="UP001055784">
    <property type="component" value="Chromosome"/>
</dbReference>
<evidence type="ECO:0000313" key="1">
    <source>
        <dbReference type="EMBL" id="URJ52142.1"/>
    </source>
</evidence>
<evidence type="ECO:0000313" key="2">
    <source>
        <dbReference type="Proteomes" id="UP001055784"/>
    </source>
</evidence>
<proteinExistence type="predicted"/>
<reference evidence="1" key="1">
    <citation type="submission" date="2022-11" db="EMBL/GenBank/DDBJ databases">
        <authorList>
            <person name="Vasilchenko N.G."/>
            <person name="Prazdnova E.V."/>
            <person name="Gorovtsov A.V."/>
            <person name="Chistyakov V.A."/>
            <person name="Pak M.L."/>
        </authorList>
    </citation>
    <scope>NUCLEOTIDE SEQUENCE</scope>
    <source>
        <strain evidence="1">R 4.5</strain>
    </source>
</reference>